<keyword evidence="1" id="KW-0472">Membrane</keyword>
<evidence type="ECO:0000256" key="1">
    <source>
        <dbReference type="SAM" id="Phobius"/>
    </source>
</evidence>
<feature type="transmembrane region" description="Helical" evidence="1">
    <location>
        <begin position="23"/>
        <end position="46"/>
    </location>
</feature>
<evidence type="ECO:0000313" key="2">
    <source>
        <dbReference type="EMBL" id="GAA4547684.1"/>
    </source>
</evidence>
<accession>A0ABP8RUV2</accession>
<keyword evidence="3" id="KW-1185">Reference proteome</keyword>
<dbReference type="Proteomes" id="UP001501598">
    <property type="component" value="Unassembled WGS sequence"/>
</dbReference>
<evidence type="ECO:0000313" key="3">
    <source>
        <dbReference type="Proteomes" id="UP001501598"/>
    </source>
</evidence>
<name>A0ABP8RUV2_9PSEU</name>
<organism evidence="2 3">
    <name type="scientific">Pseudonocardia xishanensis</name>
    <dbReference type="NCBI Taxonomy" id="630995"/>
    <lineage>
        <taxon>Bacteria</taxon>
        <taxon>Bacillati</taxon>
        <taxon>Actinomycetota</taxon>
        <taxon>Actinomycetes</taxon>
        <taxon>Pseudonocardiales</taxon>
        <taxon>Pseudonocardiaceae</taxon>
        <taxon>Pseudonocardia</taxon>
    </lineage>
</organism>
<reference evidence="3" key="1">
    <citation type="journal article" date="2019" name="Int. J. Syst. Evol. Microbiol.">
        <title>The Global Catalogue of Microorganisms (GCM) 10K type strain sequencing project: providing services to taxonomists for standard genome sequencing and annotation.</title>
        <authorList>
            <consortium name="The Broad Institute Genomics Platform"/>
            <consortium name="The Broad Institute Genome Sequencing Center for Infectious Disease"/>
            <person name="Wu L."/>
            <person name="Ma J."/>
        </authorList>
    </citation>
    <scope>NUCLEOTIDE SEQUENCE [LARGE SCALE GENOMIC DNA]</scope>
    <source>
        <strain evidence="3">JCM 17906</strain>
    </source>
</reference>
<comment type="caution">
    <text evidence="2">The sequence shown here is derived from an EMBL/GenBank/DDBJ whole genome shotgun (WGS) entry which is preliminary data.</text>
</comment>
<evidence type="ECO:0008006" key="4">
    <source>
        <dbReference type="Google" id="ProtNLM"/>
    </source>
</evidence>
<dbReference type="EMBL" id="BAABGT010000038">
    <property type="protein sequence ID" value="GAA4547684.1"/>
    <property type="molecule type" value="Genomic_DNA"/>
</dbReference>
<protein>
    <recommendedName>
        <fullName evidence="4">PH (Pleckstrin Homology) domain-containing protein</fullName>
    </recommendedName>
</protein>
<keyword evidence="1" id="KW-1133">Transmembrane helix</keyword>
<gene>
    <name evidence="2" type="ORF">GCM10023175_32420</name>
</gene>
<proteinExistence type="predicted"/>
<keyword evidence="1" id="KW-0812">Transmembrane</keyword>
<sequence>MTESGTDGTPQRWPLRGFARTSFVLSSVILVLLLVVGLGLVGLVVAGSSSPGLLVPAGVLVAVAVVIGSQMQRCATYVALHRDGTLVCLRPVGSLRTHVTRVRRTSRSVVNYSGRHTPTVLHTADGSVLLTHGPDAVAEMIAAIDRHRPGVSGERGA</sequence>
<dbReference type="RefSeq" id="WP_345418457.1">
    <property type="nucleotide sequence ID" value="NZ_BAABGT010000038.1"/>
</dbReference>
<feature type="transmembrane region" description="Helical" evidence="1">
    <location>
        <begin position="53"/>
        <end position="71"/>
    </location>
</feature>